<organism evidence="2 3">
    <name type="scientific">Photobacterium angustum</name>
    <dbReference type="NCBI Taxonomy" id="661"/>
    <lineage>
        <taxon>Bacteria</taxon>
        <taxon>Pseudomonadati</taxon>
        <taxon>Pseudomonadota</taxon>
        <taxon>Gammaproteobacteria</taxon>
        <taxon>Vibrionales</taxon>
        <taxon>Vibrionaceae</taxon>
        <taxon>Photobacterium</taxon>
    </lineage>
</organism>
<accession>A0A2S7VZB7</accession>
<evidence type="ECO:0000313" key="2">
    <source>
        <dbReference type="EMBL" id="PQJ67093.1"/>
    </source>
</evidence>
<proteinExistence type="predicted"/>
<keyword evidence="1" id="KW-0812">Transmembrane</keyword>
<dbReference type="AlphaFoldDB" id="A0A2S7VZB7"/>
<feature type="transmembrane region" description="Helical" evidence="1">
    <location>
        <begin position="6"/>
        <end position="23"/>
    </location>
</feature>
<reference evidence="2 3" key="1">
    <citation type="submission" date="2016-12" db="EMBL/GenBank/DDBJ databases">
        <title>Diversity of luminous bacteria.</title>
        <authorList>
            <person name="Yoshizawa S."/>
            <person name="Kogure K."/>
        </authorList>
    </citation>
    <scope>NUCLEOTIDE SEQUENCE [LARGE SCALE GENOMIC DNA]</scope>
    <source>
        <strain evidence="2 3">LC1-200</strain>
    </source>
</reference>
<evidence type="ECO:0000256" key="1">
    <source>
        <dbReference type="SAM" id="Phobius"/>
    </source>
</evidence>
<comment type="caution">
    <text evidence="2">The sequence shown here is derived from an EMBL/GenBank/DDBJ whole genome shotgun (WGS) entry which is preliminary data.</text>
</comment>
<keyword evidence="1" id="KW-0472">Membrane</keyword>
<dbReference type="OrthoDB" id="5348860at2"/>
<dbReference type="Proteomes" id="UP000238730">
    <property type="component" value="Unassembled WGS sequence"/>
</dbReference>
<dbReference type="RefSeq" id="WP_105060371.1">
    <property type="nucleotide sequence ID" value="NZ_MSCJ01000001.1"/>
</dbReference>
<evidence type="ECO:0000313" key="3">
    <source>
        <dbReference type="Proteomes" id="UP000238730"/>
    </source>
</evidence>
<dbReference type="EMBL" id="MSCJ01000001">
    <property type="protein sequence ID" value="PQJ67093.1"/>
    <property type="molecule type" value="Genomic_DNA"/>
</dbReference>
<keyword evidence="1" id="KW-1133">Transmembrane helix</keyword>
<gene>
    <name evidence="2" type="ORF">BTO08_06590</name>
</gene>
<protein>
    <submittedName>
        <fullName evidence="2">Uncharacterized protein</fullName>
    </submittedName>
</protein>
<sequence>MGHRHIVFYSIVITVIALVVFGVREQEVHEQSIDEKLASAIKKQILPSDKTLPNTDQKLPYYLYGRADLNNNGKEETFVLMQSESYCENNECKAYLFDDQYKIMAKWEKIQQPVLVGDDTNNGWKDILLTSDNQTYLIKYVDKTYNEKITTAPKYTDKAQALEAVGLAIDSEYYQANGTNLELDYNQPIFDCQTCYLFSYEELDNANSQQHYLAVNVATGSVRRVNDYQNKQ</sequence>
<name>A0A2S7VZB7_PHOAN</name>